<dbReference type="Proteomes" id="UP000295509">
    <property type="component" value="Unassembled WGS sequence"/>
</dbReference>
<gene>
    <name evidence="1" type="ORF">BX592_111140</name>
</gene>
<dbReference type="AlphaFoldDB" id="A0A4R8LRR7"/>
<name>A0A4R8LRR7_9BURK</name>
<protein>
    <submittedName>
        <fullName evidence="1">Uncharacterized protein</fullName>
    </submittedName>
</protein>
<organism evidence="1 2">
    <name type="scientific">Paraburkholderia rhizosphaerae</name>
    <dbReference type="NCBI Taxonomy" id="480658"/>
    <lineage>
        <taxon>Bacteria</taxon>
        <taxon>Pseudomonadati</taxon>
        <taxon>Pseudomonadota</taxon>
        <taxon>Betaproteobacteria</taxon>
        <taxon>Burkholderiales</taxon>
        <taxon>Burkholderiaceae</taxon>
        <taxon>Paraburkholderia</taxon>
    </lineage>
</organism>
<keyword evidence="2" id="KW-1185">Reference proteome</keyword>
<reference evidence="1 2" key="1">
    <citation type="submission" date="2019-03" db="EMBL/GenBank/DDBJ databases">
        <title>Genomic Encyclopedia of Type Strains, Phase III (KMG-III): the genomes of soil and plant-associated and newly described type strains.</title>
        <authorList>
            <person name="Whitman W."/>
        </authorList>
    </citation>
    <scope>NUCLEOTIDE SEQUENCE [LARGE SCALE GENOMIC DNA]</scope>
    <source>
        <strain evidence="1 2">LMG 29544</strain>
    </source>
</reference>
<accession>A0A4R8LRR7</accession>
<proteinExistence type="predicted"/>
<dbReference type="EMBL" id="SORE01000011">
    <property type="protein sequence ID" value="TDY48205.1"/>
    <property type="molecule type" value="Genomic_DNA"/>
</dbReference>
<evidence type="ECO:0000313" key="1">
    <source>
        <dbReference type="EMBL" id="TDY48205.1"/>
    </source>
</evidence>
<comment type="caution">
    <text evidence="1">The sequence shown here is derived from an EMBL/GenBank/DDBJ whole genome shotgun (WGS) entry which is preliminary data.</text>
</comment>
<dbReference type="OrthoDB" id="9133485at2"/>
<dbReference type="RefSeq" id="WP_134192840.1">
    <property type="nucleotide sequence ID" value="NZ_JBHLUW010000061.1"/>
</dbReference>
<sequence>MQLILPNYRIDPTPRRADGEYMAHARISAHTADGSEADVFMSGDLAGFDLRDDAVRYATGWATEWLERRYGWPHRT</sequence>
<evidence type="ECO:0000313" key="2">
    <source>
        <dbReference type="Proteomes" id="UP000295509"/>
    </source>
</evidence>